<proteinExistence type="inferred from homology"/>
<reference evidence="8" key="1">
    <citation type="submission" date="2019-11" db="UniProtKB">
        <authorList>
            <consortium name="WormBaseParasite"/>
        </authorList>
    </citation>
    <scope>IDENTIFICATION</scope>
</reference>
<keyword evidence="3 7" id="KW-0812">Transmembrane</keyword>
<evidence type="ECO:0000256" key="7">
    <source>
        <dbReference type="SAM" id="Phobius"/>
    </source>
</evidence>
<organism evidence="8">
    <name type="scientific">Mesocestoides corti</name>
    <name type="common">Flatworm</name>
    <dbReference type="NCBI Taxonomy" id="53468"/>
    <lineage>
        <taxon>Eukaryota</taxon>
        <taxon>Metazoa</taxon>
        <taxon>Spiralia</taxon>
        <taxon>Lophotrochozoa</taxon>
        <taxon>Platyhelminthes</taxon>
        <taxon>Cestoda</taxon>
        <taxon>Eucestoda</taxon>
        <taxon>Cyclophyllidea</taxon>
        <taxon>Mesocestoididae</taxon>
        <taxon>Mesocestoides</taxon>
    </lineage>
</organism>
<evidence type="ECO:0000256" key="4">
    <source>
        <dbReference type="ARBA" id="ARBA00022968"/>
    </source>
</evidence>
<dbReference type="GO" id="GO:0036376">
    <property type="term" value="P:sodium ion export across plasma membrane"/>
    <property type="evidence" value="ECO:0007669"/>
    <property type="project" value="TreeGrafter"/>
</dbReference>
<dbReference type="Gene3D" id="2.60.40.1660">
    <property type="entry name" value="Na, k-atpase alpha subunit"/>
    <property type="match status" value="1"/>
</dbReference>
<dbReference type="GO" id="GO:1990573">
    <property type="term" value="P:potassium ion import across plasma membrane"/>
    <property type="evidence" value="ECO:0007669"/>
    <property type="project" value="TreeGrafter"/>
</dbReference>
<dbReference type="PANTHER" id="PTHR11523:SF28">
    <property type="entry name" value="NA_K-ATPASE BETA SUBUNIT ISOFORM 4-RELATED"/>
    <property type="match status" value="1"/>
</dbReference>
<dbReference type="Pfam" id="PF00287">
    <property type="entry name" value="Na_K-ATPase"/>
    <property type="match status" value="1"/>
</dbReference>
<dbReference type="PANTHER" id="PTHR11523">
    <property type="entry name" value="SODIUM/POTASSIUM-DEPENDENT ATPASE BETA SUBUNIT"/>
    <property type="match status" value="1"/>
</dbReference>
<evidence type="ECO:0000313" key="8">
    <source>
        <dbReference type="WBParaSite" id="MCU_002321-RA"/>
    </source>
</evidence>
<comment type="similarity">
    <text evidence="2">Belongs to the X(+)/potassium ATPases subunit beta family.</text>
</comment>
<dbReference type="WBParaSite" id="MCU_002321-RA">
    <property type="protein sequence ID" value="MCU_002321-RA"/>
    <property type="gene ID" value="MCU_002321"/>
</dbReference>
<protein>
    <submittedName>
        <fullName evidence="8">Sodium/potassium-transporting ATPase subunit beta</fullName>
    </submittedName>
</protein>
<evidence type="ECO:0000256" key="5">
    <source>
        <dbReference type="ARBA" id="ARBA00022989"/>
    </source>
</evidence>
<accession>A0A5K3EQF0</accession>
<evidence type="ECO:0000256" key="3">
    <source>
        <dbReference type="ARBA" id="ARBA00022692"/>
    </source>
</evidence>
<keyword evidence="5 7" id="KW-1133">Transmembrane helix</keyword>
<evidence type="ECO:0000256" key="2">
    <source>
        <dbReference type="ARBA" id="ARBA00005876"/>
    </source>
</evidence>
<evidence type="ECO:0000256" key="1">
    <source>
        <dbReference type="ARBA" id="ARBA00004606"/>
    </source>
</evidence>
<dbReference type="GO" id="GO:0030007">
    <property type="term" value="P:intracellular potassium ion homeostasis"/>
    <property type="evidence" value="ECO:0007669"/>
    <property type="project" value="TreeGrafter"/>
</dbReference>
<dbReference type="GO" id="GO:0006883">
    <property type="term" value="P:intracellular sodium ion homeostasis"/>
    <property type="evidence" value="ECO:0007669"/>
    <property type="project" value="TreeGrafter"/>
</dbReference>
<evidence type="ECO:0000256" key="6">
    <source>
        <dbReference type="ARBA" id="ARBA00023136"/>
    </source>
</evidence>
<keyword evidence="4" id="KW-0735">Signal-anchor</keyword>
<dbReference type="InterPro" id="IPR038702">
    <property type="entry name" value="Na/K_ATPase_sub_beta_sf"/>
</dbReference>
<dbReference type="GO" id="GO:0005890">
    <property type="term" value="C:sodium:potassium-exchanging ATPase complex"/>
    <property type="evidence" value="ECO:0007669"/>
    <property type="project" value="InterPro"/>
</dbReference>
<dbReference type="InterPro" id="IPR000402">
    <property type="entry name" value="Na/K_ATPase_sub_beta"/>
</dbReference>
<dbReference type="AlphaFoldDB" id="A0A5K3EQF0"/>
<feature type="transmembrane region" description="Helical" evidence="7">
    <location>
        <begin position="38"/>
        <end position="68"/>
    </location>
</feature>
<dbReference type="GO" id="GO:0001671">
    <property type="term" value="F:ATPase activator activity"/>
    <property type="evidence" value="ECO:0007669"/>
    <property type="project" value="TreeGrafter"/>
</dbReference>
<comment type="subcellular location">
    <subcellularLocation>
        <location evidence="1">Membrane</location>
        <topology evidence="1">Single-pass type II membrane protein</topology>
    </subcellularLocation>
</comment>
<keyword evidence="6 7" id="KW-0472">Membrane</keyword>
<name>A0A5K3EQF0_MESCO</name>
<sequence length="279" mass="31281">MKDFGAFKASLNLKLRNCGLFILNPKERTFLNRKWKSWALIIIYYIVFYTCLFGSLCGLISLVMYGFINDKVPTLTGQQSLLRLNPGIGFLPPVDANGPLIRTPLFDTEDETNYLEFMTKYLQNYERSQTDCDFRTGRRINPDINVACKFPLDLLGVCSDPRQVLNADQNLCVYLKMNKIYGYLPDINGSSIAVSCGAVDESLKASLGPASYFPSTNYEGSTVGYFSSVAFPYLNQQNYQSPLLAVLFPAIARNTSIVVSCGFLNVGSGEKFRFQITIR</sequence>